<dbReference type="InterPro" id="IPR051532">
    <property type="entry name" value="Ester_Hydrolysis_Enzymes"/>
</dbReference>
<proteinExistence type="predicted"/>
<organism evidence="2 3">
    <name type="scientific">Paenibacillus chartarius</name>
    <dbReference type="NCBI Taxonomy" id="747481"/>
    <lineage>
        <taxon>Bacteria</taxon>
        <taxon>Bacillati</taxon>
        <taxon>Bacillota</taxon>
        <taxon>Bacilli</taxon>
        <taxon>Bacillales</taxon>
        <taxon>Paenibacillaceae</taxon>
        <taxon>Paenibacillus</taxon>
    </lineage>
</organism>
<evidence type="ECO:0000313" key="2">
    <source>
        <dbReference type="EMBL" id="MFC0214427.1"/>
    </source>
</evidence>
<dbReference type="InterPro" id="IPR036514">
    <property type="entry name" value="SGNH_hydro_sf"/>
</dbReference>
<dbReference type="Proteomes" id="UP001589776">
    <property type="component" value="Unassembled WGS sequence"/>
</dbReference>
<dbReference type="PANTHER" id="PTHR30383">
    <property type="entry name" value="THIOESTERASE 1/PROTEASE 1/LYSOPHOSPHOLIPASE L1"/>
    <property type="match status" value="1"/>
</dbReference>
<dbReference type="Gene3D" id="3.40.50.1110">
    <property type="entry name" value="SGNH hydrolase"/>
    <property type="match status" value="1"/>
</dbReference>
<name>A0ABV6DP56_9BACL</name>
<dbReference type="EMBL" id="JBHLWN010000073">
    <property type="protein sequence ID" value="MFC0214427.1"/>
    <property type="molecule type" value="Genomic_DNA"/>
</dbReference>
<evidence type="ECO:0000259" key="1">
    <source>
        <dbReference type="Pfam" id="PF13472"/>
    </source>
</evidence>
<accession>A0ABV6DP56</accession>
<dbReference type="SUPFAM" id="SSF52266">
    <property type="entry name" value="SGNH hydrolase"/>
    <property type="match status" value="1"/>
</dbReference>
<keyword evidence="3" id="KW-1185">Reference proteome</keyword>
<dbReference type="InterPro" id="IPR013830">
    <property type="entry name" value="SGNH_hydro"/>
</dbReference>
<protein>
    <submittedName>
        <fullName evidence="2">GDSL-type esterase/lipase family protein</fullName>
    </submittedName>
</protein>
<feature type="domain" description="SGNH hydrolase-type esterase" evidence="1">
    <location>
        <begin position="9"/>
        <end position="198"/>
    </location>
</feature>
<dbReference type="RefSeq" id="WP_377471795.1">
    <property type="nucleotide sequence ID" value="NZ_JBHLWN010000073.1"/>
</dbReference>
<dbReference type="Pfam" id="PF13472">
    <property type="entry name" value="Lipase_GDSL_2"/>
    <property type="match status" value="1"/>
</dbReference>
<comment type="caution">
    <text evidence="2">The sequence shown here is derived from an EMBL/GenBank/DDBJ whole genome shotgun (WGS) entry which is preliminary data.</text>
</comment>
<dbReference type="PANTHER" id="PTHR30383:SF27">
    <property type="entry name" value="SPORE GERMINATION LIPASE LIPC"/>
    <property type="match status" value="1"/>
</dbReference>
<evidence type="ECO:0000313" key="3">
    <source>
        <dbReference type="Proteomes" id="UP001589776"/>
    </source>
</evidence>
<sequence>MKEAIRYLAFGDSLTVGYGASPGFGFVPQYAKALADELGCEVLPKNAGVNGLTTQYLLDSLRTDPELRAGIREADLITITAGGNDLIQAALPYVYEGDANILLAALQGYQTNYREMLQLIRDMKGDAWDRSAVVLVGLFNPLPLMAEAAVWVRKFNEFLRELACGNVFVVDIYDAFVGKERELLYSDHIHPNAKGYAVMADHIVRSVPAQLYAPLRK</sequence>
<gene>
    <name evidence="2" type="ORF">ACFFK0_18515</name>
</gene>
<reference evidence="2 3" key="1">
    <citation type="submission" date="2024-09" db="EMBL/GenBank/DDBJ databases">
        <authorList>
            <person name="Sun Q."/>
            <person name="Mori K."/>
        </authorList>
    </citation>
    <scope>NUCLEOTIDE SEQUENCE [LARGE SCALE GENOMIC DNA]</scope>
    <source>
        <strain evidence="2 3">CCM 7759</strain>
    </source>
</reference>